<dbReference type="OrthoDB" id="72185at2"/>
<gene>
    <name evidence="2" type="ordered locus">Deipe_1332</name>
</gene>
<dbReference type="RefSeq" id="WP_015235189.1">
    <property type="nucleotide sequence ID" value="NC_019793.1"/>
</dbReference>
<protein>
    <submittedName>
        <fullName evidence="2">Uncharacterized protein</fullName>
    </submittedName>
</protein>
<evidence type="ECO:0000313" key="2">
    <source>
        <dbReference type="EMBL" id="AFZ66881.1"/>
    </source>
</evidence>
<dbReference type="AlphaFoldDB" id="K9ZZ58"/>
<dbReference type="KEGG" id="dpd:Deipe_1332"/>
<dbReference type="STRING" id="937777.Deipe_1332"/>
<sequence length="71" mass="7911">MTDDPRRDEQPDEQTPTPELADLPVDRDHPIYHPPARAEATDRLDAAVDGTSVAHYGTNDPEKFEESGEQP</sequence>
<evidence type="ECO:0000256" key="1">
    <source>
        <dbReference type="SAM" id="MobiDB-lite"/>
    </source>
</evidence>
<evidence type="ECO:0000313" key="3">
    <source>
        <dbReference type="Proteomes" id="UP000010467"/>
    </source>
</evidence>
<accession>K9ZZ58</accession>
<dbReference type="PATRIC" id="fig|937777.3.peg.1336"/>
<feature type="region of interest" description="Disordered" evidence="1">
    <location>
        <begin position="1"/>
        <end position="71"/>
    </location>
</feature>
<dbReference type="EMBL" id="CP003382">
    <property type="protein sequence ID" value="AFZ66881.1"/>
    <property type="molecule type" value="Genomic_DNA"/>
</dbReference>
<dbReference type="Proteomes" id="UP000010467">
    <property type="component" value="Chromosome"/>
</dbReference>
<reference evidence="3" key="1">
    <citation type="submission" date="2012-03" db="EMBL/GenBank/DDBJ databases">
        <title>Complete sequence of chromosome of Deinococcus peraridilitoris DSM 19664.</title>
        <authorList>
            <person name="Lucas S."/>
            <person name="Copeland A."/>
            <person name="Lapidus A."/>
            <person name="Glavina del Rio T."/>
            <person name="Dalin E."/>
            <person name="Tice H."/>
            <person name="Bruce D."/>
            <person name="Goodwin L."/>
            <person name="Pitluck S."/>
            <person name="Peters L."/>
            <person name="Mikhailova N."/>
            <person name="Lu M."/>
            <person name="Kyrpides N."/>
            <person name="Mavromatis K."/>
            <person name="Ivanova N."/>
            <person name="Brettin T."/>
            <person name="Detter J.C."/>
            <person name="Han C."/>
            <person name="Larimer F."/>
            <person name="Land M."/>
            <person name="Hauser L."/>
            <person name="Markowitz V."/>
            <person name="Cheng J.-F."/>
            <person name="Hugenholtz P."/>
            <person name="Woyke T."/>
            <person name="Wu D."/>
            <person name="Pukall R."/>
            <person name="Steenblock K."/>
            <person name="Brambilla E."/>
            <person name="Klenk H.-P."/>
            <person name="Eisen J.A."/>
        </authorList>
    </citation>
    <scope>NUCLEOTIDE SEQUENCE [LARGE SCALE GENOMIC DNA]</scope>
    <source>
        <strain evidence="3">DSM 19664 / LMG 22246 / CIP 109416 / KR-200</strain>
    </source>
</reference>
<dbReference type="HOGENOM" id="CLU_2733354_0_0_0"/>
<proteinExistence type="predicted"/>
<name>K9ZZ58_DEIPD</name>
<organism evidence="2 3">
    <name type="scientific">Deinococcus peraridilitoris (strain DSM 19664 / LMG 22246 / CIP 109416 / KR-200)</name>
    <dbReference type="NCBI Taxonomy" id="937777"/>
    <lineage>
        <taxon>Bacteria</taxon>
        <taxon>Thermotogati</taxon>
        <taxon>Deinococcota</taxon>
        <taxon>Deinococci</taxon>
        <taxon>Deinococcales</taxon>
        <taxon>Deinococcaceae</taxon>
        <taxon>Deinococcus</taxon>
    </lineage>
</organism>
<keyword evidence="3" id="KW-1185">Reference proteome</keyword>
<feature type="compositionally biased region" description="Basic and acidic residues" evidence="1">
    <location>
        <begin position="60"/>
        <end position="71"/>
    </location>
</feature>